<comment type="caution">
    <text evidence="2">The sequence shown here is derived from an EMBL/GenBank/DDBJ whole genome shotgun (WGS) entry which is preliminary data.</text>
</comment>
<dbReference type="PANTHER" id="PTHR33408:SF2">
    <property type="entry name" value="TRANSPOSASE DDE DOMAIN-CONTAINING PROTEIN"/>
    <property type="match status" value="1"/>
</dbReference>
<dbReference type="RefSeq" id="WP_379853058.1">
    <property type="nucleotide sequence ID" value="NZ_JBHZPY010000035.1"/>
</dbReference>
<dbReference type="InterPro" id="IPR008490">
    <property type="entry name" value="Transposase_InsH_N"/>
</dbReference>
<dbReference type="Pfam" id="PF05598">
    <property type="entry name" value="DUF772"/>
    <property type="match status" value="1"/>
</dbReference>
<keyword evidence="3" id="KW-1185">Reference proteome</keyword>
<evidence type="ECO:0000259" key="1">
    <source>
        <dbReference type="Pfam" id="PF05598"/>
    </source>
</evidence>
<proteinExistence type="predicted"/>
<feature type="non-terminal residue" evidence="2">
    <location>
        <position position="334"/>
    </location>
</feature>
<feature type="domain" description="Transposase InsH N-terminal" evidence="1">
    <location>
        <begin position="18"/>
        <end position="110"/>
    </location>
</feature>
<organism evidence="2 3">
    <name type="scientific">Flavobacterium zhoui</name>
    <dbReference type="NCBI Taxonomy" id="3230414"/>
    <lineage>
        <taxon>Bacteria</taxon>
        <taxon>Pseudomonadati</taxon>
        <taxon>Bacteroidota</taxon>
        <taxon>Flavobacteriia</taxon>
        <taxon>Flavobacteriales</taxon>
        <taxon>Flavobacteriaceae</taxon>
        <taxon>Flavobacterium</taxon>
    </lineage>
</organism>
<dbReference type="PANTHER" id="PTHR33408">
    <property type="entry name" value="TRANSPOSASE"/>
    <property type="match status" value="1"/>
</dbReference>
<protein>
    <submittedName>
        <fullName evidence="2">Transposase</fullName>
    </submittedName>
</protein>
<evidence type="ECO:0000313" key="3">
    <source>
        <dbReference type="Proteomes" id="UP001600107"/>
    </source>
</evidence>
<evidence type="ECO:0000313" key="2">
    <source>
        <dbReference type="EMBL" id="MFE3872758.1"/>
    </source>
</evidence>
<gene>
    <name evidence="2" type="ORF">ACFX5F_16190</name>
</gene>
<accession>A0ABW6I8Y7</accession>
<dbReference type="Proteomes" id="UP001600107">
    <property type="component" value="Unassembled WGS sequence"/>
</dbReference>
<sequence length="334" mass="37826">MKFINGTNRNQLPLFASSIDDSIGKDNEIRLIDLFVDSLKLTDFGFAYDFVENGRPAYHPSDLLKLFIYGYLNRMRSSRTLEKECNRNIELMWLLKGLVPDHNTIANFRKNNPKAIARVFRATVKLASHFELIGGSLVAGDSTKLRAQNSKKNNFNSNKIERHIAYIDARLQEYNAALAKEDGDVLEKQIIEKKIKKHTIQKQKYIGYQNTIDTTGVTQISTSDPDSRQIMTRNNISEVAYTVQTTVDALHNIPIDFKVTNENDSKAMGGMLRRSKTILGHNNFTAIYDKGYHTGSEFDYANRLGIDVLVAIPGVSAHAPDLAFDVEHFKYNIT</sequence>
<dbReference type="EMBL" id="JBHZPY010000035">
    <property type="protein sequence ID" value="MFE3872758.1"/>
    <property type="molecule type" value="Genomic_DNA"/>
</dbReference>
<reference evidence="2 3" key="1">
    <citation type="submission" date="2024-06" db="EMBL/GenBank/DDBJ databases">
        <title>Flavobacterium spp. isolated from glacier.</title>
        <authorList>
            <person name="Han D."/>
        </authorList>
    </citation>
    <scope>NUCLEOTIDE SEQUENCE [LARGE SCALE GENOMIC DNA]</scope>
    <source>
        <strain evidence="2 3">ZS1P70</strain>
    </source>
</reference>
<name>A0ABW6I8Y7_9FLAO</name>